<keyword evidence="4" id="KW-1185">Reference proteome</keyword>
<dbReference type="AlphaFoldDB" id="A0A1M2VMT7"/>
<evidence type="ECO:0000313" key="4">
    <source>
        <dbReference type="Proteomes" id="UP000184267"/>
    </source>
</evidence>
<evidence type="ECO:0000256" key="1">
    <source>
        <dbReference type="SAM" id="MobiDB-lite"/>
    </source>
</evidence>
<organism evidence="2 4">
    <name type="scientific">Trametes pubescens</name>
    <name type="common">White-rot fungus</name>
    <dbReference type="NCBI Taxonomy" id="154538"/>
    <lineage>
        <taxon>Eukaryota</taxon>
        <taxon>Fungi</taxon>
        <taxon>Dikarya</taxon>
        <taxon>Basidiomycota</taxon>
        <taxon>Agaricomycotina</taxon>
        <taxon>Agaricomycetes</taxon>
        <taxon>Polyporales</taxon>
        <taxon>Polyporaceae</taxon>
        <taxon>Trametes</taxon>
    </lineage>
</organism>
<proteinExistence type="predicted"/>
<sequence length="146" mass="15715">MSQVQNQHKLIDKRQGYIQAALADLGGSQAAMVSRKAELLRLVSRIHRQGRLARRAGIRVVSVGAYICDKNLSVGLQLDNAAPAVAGPSSVDATTSSSVGKSRREIVDSSPDVDTGDEAIAAVRQRAVSVYMSLVYLRLERLNVDL</sequence>
<evidence type="ECO:0000313" key="2">
    <source>
        <dbReference type="EMBL" id="OJT08915.1"/>
    </source>
</evidence>
<feature type="compositionally biased region" description="Polar residues" evidence="1">
    <location>
        <begin position="91"/>
        <end position="100"/>
    </location>
</feature>
<dbReference type="Proteomes" id="UP000184267">
    <property type="component" value="Unassembled WGS sequence"/>
</dbReference>
<feature type="region of interest" description="Disordered" evidence="1">
    <location>
        <begin position="86"/>
        <end position="111"/>
    </location>
</feature>
<accession>A0A1M2VMT7</accession>
<dbReference type="EMBL" id="MNAD01000995">
    <property type="protein sequence ID" value="OJT08915.1"/>
    <property type="molecule type" value="Genomic_DNA"/>
</dbReference>
<evidence type="ECO:0000313" key="3">
    <source>
        <dbReference type="EMBL" id="OJT08924.1"/>
    </source>
</evidence>
<dbReference type="EMBL" id="MNAD01000994">
    <property type="protein sequence ID" value="OJT08924.1"/>
    <property type="molecule type" value="Genomic_DNA"/>
</dbReference>
<reference evidence="2 4" key="1">
    <citation type="submission" date="2016-10" db="EMBL/GenBank/DDBJ databases">
        <title>Genome sequence of the basidiomycete white-rot fungus Trametes pubescens.</title>
        <authorList>
            <person name="Makela M.R."/>
            <person name="Granchi Z."/>
            <person name="Peng M."/>
            <person name="De Vries R.P."/>
            <person name="Grigoriev I."/>
            <person name="Riley R."/>
            <person name="Hilden K."/>
        </authorList>
    </citation>
    <scope>NUCLEOTIDE SEQUENCE [LARGE SCALE GENOMIC DNA]</scope>
    <source>
        <strain evidence="2 4">FBCC735</strain>
    </source>
</reference>
<comment type="caution">
    <text evidence="2">The sequence shown here is derived from an EMBL/GenBank/DDBJ whole genome shotgun (WGS) entry which is preliminary data.</text>
</comment>
<gene>
    <name evidence="3" type="ORF">TRAPUB_172</name>
    <name evidence="2" type="ORF">TRAPUB_180</name>
</gene>
<protein>
    <submittedName>
        <fullName evidence="2">Uncharacterized protein</fullName>
    </submittedName>
</protein>
<name>A0A1M2VMT7_TRAPU</name>